<keyword evidence="3" id="KW-1185">Reference proteome</keyword>
<accession>A0ABD1HIU0</accession>
<protein>
    <submittedName>
        <fullName evidence="2">Protein S-acyltransferase</fullName>
        <ecNumber evidence="2">2.3.1.225</ecNumber>
    </submittedName>
</protein>
<gene>
    <name evidence="2" type="ORF">AAHA92_15449</name>
</gene>
<keyword evidence="2" id="KW-0012">Acyltransferase</keyword>
<dbReference type="GO" id="GO:0019706">
    <property type="term" value="F:protein-cysteine S-palmitoyltransferase activity"/>
    <property type="evidence" value="ECO:0007669"/>
    <property type="project" value="UniProtKB-EC"/>
</dbReference>
<dbReference type="Proteomes" id="UP001567538">
    <property type="component" value="Unassembled WGS sequence"/>
</dbReference>
<evidence type="ECO:0000313" key="3">
    <source>
        <dbReference type="Proteomes" id="UP001567538"/>
    </source>
</evidence>
<keyword evidence="2" id="KW-0808">Transferase</keyword>
<name>A0ABD1HIU0_SALDI</name>
<comment type="caution">
    <text evidence="2">The sequence shown here is derived from an EMBL/GenBank/DDBJ whole genome shotgun (WGS) entry which is preliminary data.</text>
</comment>
<sequence length="121" mass="14230">MRYLCLFTFHSTVLVLLSVIYPLSSLLSGAKLQSFKWQEYLSWQRKVNEAKTSAEALKASLGKLNQEKKHQESKWKTFFRRTRLEEIQVVKNNILYLHNIYEVAVLFSTRRSFLLIKSKSG</sequence>
<dbReference type="EMBL" id="JBEAFC010000006">
    <property type="protein sequence ID" value="KAL1554951.1"/>
    <property type="molecule type" value="Genomic_DNA"/>
</dbReference>
<evidence type="ECO:0000256" key="1">
    <source>
        <dbReference type="SAM" id="Coils"/>
    </source>
</evidence>
<feature type="coiled-coil region" evidence="1">
    <location>
        <begin position="47"/>
        <end position="74"/>
    </location>
</feature>
<reference evidence="2 3" key="1">
    <citation type="submission" date="2024-06" db="EMBL/GenBank/DDBJ databases">
        <title>A chromosome level genome sequence of Diviner's sage (Salvia divinorum).</title>
        <authorList>
            <person name="Ford S.A."/>
            <person name="Ro D.-K."/>
            <person name="Ness R.W."/>
            <person name="Phillips M.A."/>
        </authorList>
    </citation>
    <scope>NUCLEOTIDE SEQUENCE [LARGE SCALE GENOMIC DNA]</scope>
    <source>
        <strain evidence="2">SAF-2024a</strain>
        <tissue evidence="2">Leaf</tissue>
    </source>
</reference>
<keyword evidence="1" id="KW-0175">Coiled coil</keyword>
<proteinExistence type="predicted"/>
<evidence type="ECO:0000313" key="2">
    <source>
        <dbReference type="EMBL" id="KAL1554951.1"/>
    </source>
</evidence>
<organism evidence="2 3">
    <name type="scientific">Salvia divinorum</name>
    <name type="common">Maria pastora</name>
    <name type="synonym">Diviner's sage</name>
    <dbReference type="NCBI Taxonomy" id="28513"/>
    <lineage>
        <taxon>Eukaryota</taxon>
        <taxon>Viridiplantae</taxon>
        <taxon>Streptophyta</taxon>
        <taxon>Embryophyta</taxon>
        <taxon>Tracheophyta</taxon>
        <taxon>Spermatophyta</taxon>
        <taxon>Magnoliopsida</taxon>
        <taxon>eudicotyledons</taxon>
        <taxon>Gunneridae</taxon>
        <taxon>Pentapetalae</taxon>
        <taxon>asterids</taxon>
        <taxon>lamiids</taxon>
        <taxon>Lamiales</taxon>
        <taxon>Lamiaceae</taxon>
        <taxon>Nepetoideae</taxon>
        <taxon>Mentheae</taxon>
        <taxon>Salviinae</taxon>
        <taxon>Salvia</taxon>
        <taxon>Salvia subgen. Calosphace</taxon>
    </lineage>
</organism>
<dbReference type="AlphaFoldDB" id="A0ABD1HIU0"/>
<dbReference type="EC" id="2.3.1.225" evidence="2"/>